<accession>A0A9P9BFI8</accession>
<evidence type="ECO:0000313" key="2">
    <source>
        <dbReference type="EMBL" id="KAH7012180.1"/>
    </source>
</evidence>
<proteinExistence type="predicted"/>
<protein>
    <submittedName>
        <fullName evidence="2">Uncharacterized protein</fullName>
    </submittedName>
</protein>
<gene>
    <name evidence="2" type="ORF">B0I36DRAFT_54646</name>
</gene>
<evidence type="ECO:0000256" key="1">
    <source>
        <dbReference type="SAM" id="MobiDB-lite"/>
    </source>
</evidence>
<dbReference type="GeneID" id="70192556"/>
<dbReference type="EMBL" id="JAGTJQ010000015">
    <property type="protein sequence ID" value="KAH7012180.1"/>
    <property type="molecule type" value="Genomic_DNA"/>
</dbReference>
<evidence type="ECO:0000313" key="3">
    <source>
        <dbReference type="Proteomes" id="UP000756346"/>
    </source>
</evidence>
<feature type="region of interest" description="Disordered" evidence="1">
    <location>
        <begin position="1"/>
        <end position="53"/>
    </location>
</feature>
<comment type="caution">
    <text evidence="2">The sequence shown here is derived from an EMBL/GenBank/DDBJ whole genome shotgun (WGS) entry which is preliminary data.</text>
</comment>
<sequence length="214" mass="23034">MPLRPWPGGERMRQQQQQQQQTSPPLSLQRRYRRARDARRPEHAQSDADPVSAARERIERLVSATTSACSRYPYADSFVQSFAAAALTAAQLLGAFRADDRADGSGGATAPALAVLRDRSRVCALRTRSVPAVLPPLGASLGEDPPVPARRPVTCYVSTASGLGNGLLAVEFRFRRALGAADKARCPCGRDAHKLLLILLLGPLLKACGDIVQV</sequence>
<keyword evidence="3" id="KW-1185">Reference proteome</keyword>
<reference evidence="2" key="1">
    <citation type="journal article" date="2021" name="Nat. Commun.">
        <title>Genetic determinants of endophytism in the Arabidopsis root mycobiome.</title>
        <authorList>
            <person name="Mesny F."/>
            <person name="Miyauchi S."/>
            <person name="Thiergart T."/>
            <person name="Pickel B."/>
            <person name="Atanasova L."/>
            <person name="Karlsson M."/>
            <person name="Huettel B."/>
            <person name="Barry K.W."/>
            <person name="Haridas S."/>
            <person name="Chen C."/>
            <person name="Bauer D."/>
            <person name="Andreopoulos W."/>
            <person name="Pangilinan J."/>
            <person name="LaButti K."/>
            <person name="Riley R."/>
            <person name="Lipzen A."/>
            <person name="Clum A."/>
            <person name="Drula E."/>
            <person name="Henrissat B."/>
            <person name="Kohler A."/>
            <person name="Grigoriev I.V."/>
            <person name="Martin F.M."/>
            <person name="Hacquard S."/>
        </authorList>
    </citation>
    <scope>NUCLEOTIDE SEQUENCE</scope>
    <source>
        <strain evidence="2">MPI-CAGE-CH-0230</strain>
    </source>
</reference>
<name>A0A9P9BFI8_9PEZI</name>
<dbReference type="RefSeq" id="XP_046004556.1">
    <property type="nucleotide sequence ID" value="XM_046163010.1"/>
</dbReference>
<dbReference type="Proteomes" id="UP000756346">
    <property type="component" value="Unassembled WGS sequence"/>
</dbReference>
<organism evidence="2 3">
    <name type="scientific">Microdochium trichocladiopsis</name>
    <dbReference type="NCBI Taxonomy" id="1682393"/>
    <lineage>
        <taxon>Eukaryota</taxon>
        <taxon>Fungi</taxon>
        <taxon>Dikarya</taxon>
        <taxon>Ascomycota</taxon>
        <taxon>Pezizomycotina</taxon>
        <taxon>Sordariomycetes</taxon>
        <taxon>Xylariomycetidae</taxon>
        <taxon>Xylariales</taxon>
        <taxon>Microdochiaceae</taxon>
        <taxon>Microdochium</taxon>
    </lineage>
</organism>
<dbReference type="AlphaFoldDB" id="A0A9P9BFI8"/>